<proteinExistence type="predicted"/>
<keyword evidence="1" id="KW-0028">Amino-acid biosynthesis</keyword>
<dbReference type="InterPro" id="IPR017932">
    <property type="entry name" value="GATase_2_dom"/>
</dbReference>
<sequence>MCGILFSLSPNTGSKLEDDPSWQELYKLLINRGPDYFEVNSPENFFPDLKPNVGGFVLHLRGTEVTPQPMSNDEGDWMAFNGEIFGGINISIDQNDTKIIFQKLASCSNSDDIINLLSGVEGPYSILYYKKSHKRLYFGRDPMGRRSMLIHYPTEKLPHFIISSLAIRNPETEDWKEVDPNTLYYLDMDEESLGKPEVLLSNHVHPLKWNESVNSSYFFPGQLVNQTINEELKSIENTPEELFDQLSGGSLDRVRSVQDKLSQSVKSRVENIPDKRVGILFSGGLDCAILARLCHDHLPSNLAIDLLNVGFENPRIQSHKKSDESKKYDVPDRLTGRQTYEELKSLCPERKWNFVEINVPYEQVLEYTDHIKRLIFPSDTVMDLSIALAFWFASRGKGVIYDKYANSYVEYHSTCRVLLSGLGADEQFGGYSRHLRAFESGQFEGLLSEIQLDVDRLPSRNLGRDDRVISDHSKEVRFPFLDREFINLVNTIPIQYKMDLRYPKGTGDKLMLRQVAHQLGLKQACKFAKRAVQFGARTAKMDLGSRSVKGHERLN</sequence>
<protein>
    <recommendedName>
        <fullName evidence="4">Glutamine amidotransferase type-2 domain-containing protein</fullName>
    </recommendedName>
</protein>
<dbReference type="Gene3D" id="3.60.20.10">
    <property type="entry name" value="Glutamine Phosphoribosylpyrophosphate, subunit 1, domain 1"/>
    <property type="match status" value="1"/>
</dbReference>
<evidence type="ECO:0000256" key="1">
    <source>
        <dbReference type="ARBA" id="ARBA00022605"/>
    </source>
</evidence>
<dbReference type="EMBL" id="KQ964443">
    <property type="protein sequence ID" value="KXN73002.1"/>
    <property type="molecule type" value="Genomic_DNA"/>
</dbReference>
<organism evidence="5 6">
    <name type="scientific">Conidiobolus coronatus (strain ATCC 28846 / CBS 209.66 / NRRL 28638)</name>
    <name type="common">Delacroixia coronata</name>
    <dbReference type="NCBI Taxonomy" id="796925"/>
    <lineage>
        <taxon>Eukaryota</taxon>
        <taxon>Fungi</taxon>
        <taxon>Fungi incertae sedis</taxon>
        <taxon>Zoopagomycota</taxon>
        <taxon>Entomophthoromycotina</taxon>
        <taxon>Entomophthoromycetes</taxon>
        <taxon>Entomophthorales</taxon>
        <taxon>Ancylistaceae</taxon>
        <taxon>Conidiobolus</taxon>
    </lineage>
</organism>
<evidence type="ECO:0000313" key="5">
    <source>
        <dbReference type="EMBL" id="KXN73002.1"/>
    </source>
</evidence>
<dbReference type="SUPFAM" id="SSF52402">
    <property type="entry name" value="Adenine nucleotide alpha hydrolases-like"/>
    <property type="match status" value="1"/>
</dbReference>
<dbReference type="PANTHER" id="PTHR45937">
    <property type="entry name" value="ASPARAGINE SYNTHETASE DOMAIN-CONTAINING PROTEIN 1"/>
    <property type="match status" value="1"/>
</dbReference>
<dbReference type="InterPro" id="IPR001962">
    <property type="entry name" value="Asn_synthase"/>
</dbReference>
<dbReference type="InterPro" id="IPR029055">
    <property type="entry name" value="Ntn_hydrolases_N"/>
</dbReference>
<evidence type="ECO:0000256" key="2">
    <source>
        <dbReference type="ARBA" id="ARBA00022888"/>
    </source>
</evidence>
<accession>A0A137PDG0</accession>
<evidence type="ECO:0000259" key="4">
    <source>
        <dbReference type="PROSITE" id="PS51278"/>
    </source>
</evidence>
<keyword evidence="2" id="KW-0061">Asparagine biosynthesis</keyword>
<dbReference type="PANTHER" id="PTHR45937:SF1">
    <property type="entry name" value="ASPARAGINE SYNTHETASE DOMAIN-CONTAINING PROTEIN 1"/>
    <property type="match status" value="1"/>
</dbReference>
<evidence type="ECO:0000256" key="3">
    <source>
        <dbReference type="ARBA" id="ARBA00022962"/>
    </source>
</evidence>
<dbReference type="GO" id="GO:0004066">
    <property type="term" value="F:asparagine synthase (glutamine-hydrolyzing) activity"/>
    <property type="evidence" value="ECO:0007669"/>
    <property type="project" value="InterPro"/>
</dbReference>
<gene>
    <name evidence="5" type="ORF">CONCODRAFT_15808</name>
</gene>
<dbReference type="InterPro" id="IPR051857">
    <property type="entry name" value="Asn_synthetase_domain"/>
</dbReference>
<keyword evidence="6" id="KW-1185">Reference proteome</keyword>
<name>A0A137PDG0_CONC2</name>
<reference evidence="5 6" key="1">
    <citation type="journal article" date="2015" name="Genome Biol. Evol.">
        <title>Phylogenomic analyses indicate that early fungi evolved digesting cell walls of algal ancestors of land plants.</title>
        <authorList>
            <person name="Chang Y."/>
            <person name="Wang S."/>
            <person name="Sekimoto S."/>
            <person name="Aerts A.L."/>
            <person name="Choi C."/>
            <person name="Clum A."/>
            <person name="LaButti K.M."/>
            <person name="Lindquist E.A."/>
            <person name="Yee Ngan C."/>
            <person name="Ohm R.A."/>
            <person name="Salamov A.A."/>
            <person name="Grigoriev I.V."/>
            <person name="Spatafora J.W."/>
            <person name="Berbee M.L."/>
        </authorList>
    </citation>
    <scope>NUCLEOTIDE SEQUENCE [LARGE SCALE GENOMIC DNA]</scope>
    <source>
        <strain evidence="5 6">NRRL 28638</strain>
    </source>
</reference>
<keyword evidence="3" id="KW-0315">Glutamine amidotransferase</keyword>
<dbReference type="AlphaFoldDB" id="A0A137PDG0"/>
<dbReference type="CDD" id="cd01991">
    <property type="entry name" value="Asn_synthase_B_C"/>
    <property type="match status" value="1"/>
</dbReference>
<dbReference type="Gene3D" id="3.40.50.620">
    <property type="entry name" value="HUPs"/>
    <property type="match status" value="1"/>
</dbReference>
<dbReference type="STRING" id="796925.A0A137PDG0"/>
<evidence type="ECO:0000313" key="6">
    <source>
        <dbReference type="Proteomes" id="UP000070444"/>
    </source>
</evidence>
<dbReference type="OMA" id="SVYESCP"/>
<dbReference type="PROSITE" id="PS51278">
    <property type="entry name" value="GATASE_TYPE_2"/>
    <property type="match status" value="1"/>
</dbReference>
<feature type="domain" description="Glutamine amidotransferase type-2" evidence="4">
    <location>
        <begin position="2"/>
        <end position="189"/>
    </location>
</feature>
<dbReference type="SUPFAM" id="SSF56235">
    <property type="entry name" value="N-terminal nucleophile aminohydrolases (Ntn hydrolases)"/>
    <property type="match status" value="1"/>
</dbReference>
<dbReference type="Proteomes" id="UP000070444">
    <property type="component" value="Unassembled WGS sequence"/>
</dbReference>
<dbReference type="GO" id="GO:0006529">
    <property type="term" value="P:asparagine biosynthetic process"/>
    <property type="evidence" value="ECO:0007669"/>
    <property type="project" value="UniProtKB-KW"/>
</dbReference>
<dbReference type="Pfam" id="PF00733">
    <property type="entry name" value="Asn_synthase"/>
    <property type="match status" value="1"/>
</dbReference>
<dbReference type="InterPro" id="IPR014729">
    <property type="entry name" value="Rossmann-like_a/b/a_fold"/>
</dbReference>
<dbReference type="OrthoDB" id="10252281at2759"/>